<gene>
    <name evidence="8" type="ORF">LTR69_011399</name>
</gene>
<evidence type="ECO:0000256" key="1">
    <source>
        <dbReference type="ARBA" id="ARBA00001971"/>
    </source>
</evidence>
<dbReference type="CDD" id="cd11041">
    <property type="entry name" value="CYP503A1-like"/>
    <property type="match status" value="1"/>
</dbReference>
<keyword evidence="6 7" id="KW-0503">Monooxygenase</keyword>
<keyword evidence="7" id="KW-0349">Heme</keyword>
<dbReference type="Gene3D" id="1.10.630.10">
    <property type="entry name" value="Cytochrome P450"/>
    <property type="match status" value="1"/>
</dbReference>
<comment type="similarity">
    <text evidence="2 7">Belongs to the cytochrome P450 family.</text>
</comment>
<dbReference type="PROSITE" id="PS00086">
    <property type="entry name" value="CYTOCHROME_P450"/>
    <property type="match status" value="1"/>
</dbReference>
<sequence>MALLTIQWVLDITPPPEKFDYKVLTLRLIPILTAAVHTSSVTYLNAMYDLALHPQYHDELRQEIKEVFASEDGQWKKQGLTKLMKLDSFIKESARFHPFQAGTMDRIAMRDYTLSDGTFVPKGTYILTPSSAANLDPDVWGPTAREFDPWRFQKMRLVPGQETLHSLVQMTPKFTYFGHGKHACPGRFFAVNAIKVLLVYTLINYDIKFAPGTPEPQMMWFSGKTMPDMGAKALMKIREGVQVPWNDVSKALD</sequence>
<keyword evidence="4 7" id="KW-0560">Oxidoreductase</keyword>
<dbReference type="SUPFAM" id="SSF48264">
    <property type="entry name" value="Cytochrome P450"/>
    <property type="match status" value="1"/>
</dbReference>
<reference evidence="8 9" key="1">
    <citation type="submission" date="2023-08" db="EMBL/GenBank/DDBJ databases">
        <title>Black Yeasts Isolated from many extreme environments.</title>
        <authorList>
            <person name="Coleine C."/>
            <person name="Stajich J.E."/>
            <person name="Selbmann L."/>
        </authorList>
    </citation>
    <scope>NUCLEOTIDE SEQUENCE [LARGE SCALE GENOMIC DNA]</scope>
    <source>
        <strain evidence="8 9">CCFEE 6328</strain>
    </source>
</reference>
<dbReference type="Proteomes" id="UP001345691">
    <property type="component" value="Unassembled WGS sequence"/>
</dbReference>
<protein>
    <recommendedName>
        <fullName evidence="10">Cytochrome P450</fullName>
    </recommendedName>
</protein>
<keyword evidence="9" id="KW-1185">Reference proteome</keyword>
<evidence type="ECO:0000256" key="3">
    <source>
        <dbReference type="ARBA" id="ARBA00022723"/>
    </source>
</evidence>
<dbReference type="Pfam" id="PF00067">
    <property type="entry name" value="p450"/>
    <property type="match status" value="1"/>
</dbReference>
<dbReference type="EMBL" id="JAVRRF010000060">
    <property type="protein sequence ID" value="KAK5048411.1"/>
    <property type="molecule type" value="Genomic_DNA"/>
</dbReference>
<proteinExistence type="inferred from homology"/>
<evidence type="ECO:0000313" key="9">
    <source>
        <dbReference type="Proteomes" id="UP001345691"/>
    </source>
</evidence>
<evidence type="ECO:0008006" key="10">
    <source>
        <dbReference type="Google" id="ProtNLM"/>
    </source>
</evidence>
<evidence type="ECO:0000256" key="5">
    <source>
        <dbReference type="ARBA" id="ARBA00023004"/>
    </source>
</evidence>
<keyword evidence="3 7" id="KW-0479">Metal-binding</keyword>
<evidence type="ECO:0000256" key="7">
    <source>
        <dbReference type="RuleBase" id="RU000461"/>
    </source>
</evidence>
<dbReference type="PANTHER" id="PTHR46206:SF6">
    <property type="entry name" value="CYTOCHROME P450 MONOOXYGENASE AN1598-RELATED"/>
    <property type="match status" value="1"/>
</dbReference>
<keyword evidence="5 7" id="KW-0408">Iron</keyword>
<name>A0ABR0IUY0_9EURO</name>
<dbReference type="PRINTS" id="PR00465">
    <property type="entry name" value="EP450IV"/>
</dbReference>
<dbReference type="InterPro" id="IPR001128">
    <property type="entry name" value="Cyt_P450"/>
</dbReference>
<accession>A0ABR0IUY0</accession>
<comment type="caution">
    <text evidence="8">The sequence shown here is derived from an EMBL/GenBank/DDBJ whole genome shotgun (WGS) entry which is preliminary data.</text>
</comment>
<dbReference type="PANTHER" id="PTHR46206">
    <property type="entry name" value="CYTOCHROME P450"/>
    <property type="match status" value="1"/>
</dbReference>
<dbReference type="InterPro" id="IPR036396">
    <property type="entry name" value="Cyt_P450_sf"/>
</dbReference>
<evidence type="ECO:0000256" key="2">
    <source>
        <dbReference type="ARBA" id="ARBA00010617"/>
    </source>
</evidence>
<comment type="cofactor">
    <cofactor evidence="1">
        <name>heme</name>
        <dbReference type="ChEBI" id="CHEBI:30413"/>
    </cofactor>
</comment>
<dbReference type="InterPro" id="IPR017972">
    <property type="entry name" value="Cyt_P450_CS"/>
</dbReference>
<dbReference type="InterPro" id="IPR002403">
    <property type="entry name" value="Cyt_P450_E_grp-IV"/>
</dbReference>
<organism evidence="8 9">
    <name type="scientific">Exophiala sideris</name>
    <dbReference type="NCBI Taxonomy" id="1016849"/>
    <lineage>
        <taxon>Eukaryota</taxon>
        <taxon>Fungi</taxon>
        <taxon>Dikarya</taxon>
        <taxon>Ascomycota</taxon>
        <taxon>Pezizomycotina</taxon>
        <taxon>Eurotiomycetes</taxon>
        <taxon>Chaetothyriomycetidae</taxon>
        <taxon>Chaetothyriales</taxon>
        <taxon>Herpotrichiellaceae</taxon>
        <taxon>Exophiala</taxon>
    </lineage>
</organism>
<evidence type="ECO:0000256" key="6">
    <source>
        <dbReference type="ARBA" id="ARBA00023033"/>
    </source>
</evidence>
<evidence type="ECO:0000313" key="8">
    <source>
        <dbReference type="EMBL" id="KAK5048411.1"/>
    </source>
</evidence>
<evidence type="ECO:0000256" key="4">
    <source>
        <dbReference type="ARBA" id="ARBA00023002"/>
    </source>
</evidence>